<keyword evidence="4 7" id="KW-0436">Ligase</keyword>
<proteinExistence type="predicted"/>
<dbReference type="GO" id="GO:0006730">
    <property type="term" value="P:one-carbon metabolic process"/>
    <property type="evidence" value="ECO:0007669"/>
    <property type="project" value="UniProtKB-KW"/>
</dbReference>
<evidence type="ECO:0000256" key="2">
    <source>
        <dbReference type="ARBA" id="ARBA00012295"/>
    </source>
</evidence>
<accession>A0A641RJ19</accession>
<dbReference type="Gene3D" id="3.10.410.10">
    <property type="entry name" value="Formyltetrahydrofolate synthetase, domain 3"/>
    <property type="match status" value="1"/>
</dbReference>
<keyword evidence="5" id="KW-0547">Nucleotide-binding</keyword>
<evidence type="ECO:0000256" key="4">
    <source>
        <dbReference type="ARBA" id="ARBA00022598"/>
    </source>
</evidence>
<dbReference type="Gene3D" id="3.40.50.300">
    <property type="entry name" value="P-loop containing nucleotide triphosphate hydrolases"/>
    <property type="match status" value="1"/>
</dbReference>
<name>A0A641RJ19_BACOV</name>
<protein>
    <recommendedName>
        <fullName evidence="2">formate--tetrahydrofolate ligase</fullName>
        <ecNumber evidence="2">6.3.4.3</ecNumber>
    </recommendedName>
</protein>
<gene>
    <name evidence="7" type="ORF">F3D60_31760</name>
</gene>
<dbReference type="AlphaFoldDB" id="A0A641RJ19"/>
<organism evidence="7">
    <name type="scientific">Bacteroides ovatus</name>
    <dbReference type="NCBI Taxonomy" id="28116"/>
    <lineage>
        <taxon>Bacteria</taxon>
        <taxon>Pseudomonadati</taxon>
        <taxon>Bacteroidota</taxon>
        <taxon>Bacteroidia</taxon>
        <taxon>Bacteroidales</taxon>
        <taxon>Bacteroidaceae</taxon>
        <taxon>Bacteroides</taxon>
    </lineage>
</organism>
<dbReference type="Pfam" id="PF01268">
    <property type="entry name" value="FTHFS"/>
    <property type="match status" value="1"/>
</dbReference>
<evidence type="ECO:0000256" key="6">
    <source>
        <dbReference type="ARBA" id="ARBA00022840"/>
    </source>
</evidence>
<dbReference type="FunFam" id="3.10.410.10:FF:000001">
    <property type="entry name" value="Putative formate--tetrahydrofolate ligase"/>
    <property type="match status" value="1"/>
</dbReference>
<dbReference type="EC" id="6.3.4.3" evidence="2"/>
<comment type="caution">
    <text evidence="7">The sequence shown here is derived from an EMBL/GenBank/DDBJ whole genome shotgun (WGS) entry which is preliminary data.</text>
</comment>
<dbReference type="GO" id="GO:0005524">
    <property type="term" value="F:ATP binding"/>
    <property type="evidence" value="ECO:0007669"/>
    <property type="project" value="UniProtKB-KW"/>
</dbReference>
<dbReference type="GO" id="GO:0004329">
    <property type="term" value="F:formate-tetrahydrofolate ligase activity"/>
    <property type="evidence" value="ECO:0007669"/>
    <property type="project" value="UniProtKB-EC"/>
</dbReference>
<feature type="non-terminal residue" evidence="7">
    <location>
        <position position="1"/>
    </location>
</feature>
<evidence type="ECO:0000256" key="3">
    <source>
        <dbReference type="ARBA" id="ARBA00022563"/>
    </source>
</evidence>
<sequence length="196" mass="21796">DQHVRNLRSFGQTIIVAFNKFASDTDEEMELLREHCEQLGVGFAINNAFSEGGEGAVDMARLVVDTIENNPSESLRYTYKEEDSIQQKIEKVATNIYGASVITYSSIARNRIKLIEKMGITHYPVCIAKTQYSFSADPKIYGAVNNFEFHIKDIVINNGAEMIVAIAGEILRMPGLPKEPQALHIDIVDGEIEGLS</sequence>
<evidence type="ECO:0000256" key="5">
    <source>
        <dbReference type="ARBA" id="ARBA00022741"/>
    </source>
</evidence>
<evidence type="ECO:0000313" key="7">
    <source>
        <dbReference type="EMBL" id="KAA4016415.1"/>
    </source>
</evidence>
<keyword evidence="3" id="KW-0554">One-carbon metabolism</keyword>
<keyword evidence="6" id="KW-0067">ATP-binding</keyword>
<evidence type="ECO:0000256" key="1">
    <source>
        <dbReference type="ARBA" id="ARBA00004777"/>
    </source>
</evidence>
<dbReference type="EMBL" id="VWKO01000557">
    <property type="protein sequence ID" value="KAA4016415.1"/>
    <property type="molecule type" value="Genomic_DNA"/>
</dbReference>
<dbReference type="InterPro" id="IPR000559">
    <property type="entry name" value="Formate_THF_ligase"/>
</dbReference>
<dbReference type="SUPFAM" id="SSF52540">
    <property type="entry name" value="P-loop containing nucleoside triphosphate hydrolases"/>
    <property type="match status" value="1"/>
</dbReference>
<comment type="pathway">
    <text evidence="1">One-carbon metabolism; tetrahydrofolate interconversion.</text>
</comment>
<reference evidence="7" key="1">
    <citation type="journal article" date="2019" name="Nat. Med.">
        <title>A library of human gut bacterial isolates paired with longitudinal multiomics data enables mechanistic microbiome research.</title>
        <authorList>
            <person name="Poyet M."/>
            <person name="Groussin M."/>
            <person name="Gibbons S.M."/>
            <person name="Avila-Pacheco J."/>
            <person name="Jiang X."/>
            <person name="Kearney S.M."/>
            <person name="Perrotta A.R."/>
            <person name="Berdy B."/>
            <person name="Zhao S."/>
            <person name="Lieberman T.D."/>
            <person name="Swanson P.K."/>
            <person name="Smith M."/>
            <person name="Roesemann S."/>
            <person name="Alexander J.E."/>
            <person name="Rich S.A."/>
            <person name="Livny J."/>
            <person name="Vlamakis H."/>
            <person name="Clish C."/>
            <person name="Bullock K."/>
            <person name="Deik A."/>
            <person name="Scott J."/>
            <person name="Pierce K.A."/>
            <person name="Xavier R.J."/>
            <person name="Alm E.J."/>
        </authorList>
    </citation>
    <scope>NUCLEOTIDE SEQUENCE</scope>
    <source>
        <strain evidence="7">BIOML-A147</strain>
    </source>
</reference>
<dbReference type="InterPro" id="IPR027417">
    <property type="entry name" value="P-loop_NTPase"/>
</dbReference>